<keyword evidence="3" id="KW-1185">Reference proteome</keyword>
<sequence length="192" mass="21155">MRMVKTRKGIMPGTKPVLAAGLLLVAALGCNSKTKPTPANFQAALNAHFTERNECLFPTMLHFPYEVGSTAASRKEAQQMEALMKSGLLTRQEDLTIHVNRYSLTPAGQRATARFCYGHRHITGIDSSTPPVKKDGFPETQVTYKYVLEDVPVWARTPQVIQAFPQLKEQLSGDATDKATLAQTLAGWQVPE</sequence>
<evidence type="ECO:0008006" key="4">
    <source>
        <dbReference type="Google" id="ProtNLM"/>
    </source>
</evidence>
<dbReference type="EMBL" id="SMGK01000006">
    <property type="protein sequence ID" value="TCK70836.1"/>
    <property type="molecule type" value="Genomic_DNA"/>
</dbReference>
<comment type="caution">
    <text evidence="2">The sequence shown here is derived from an EMBL/GenBank/DDBJ whole genome shotgun (WGS) entry which is preliminary data.</text>
</comment>
<dbReference type="AlphaFoldDB" id="A0A4R1KZ64"/>
<organism evidence="2 3">
    <name type="scientific">Acidipila rosea</name>
    <dbReference type="NCBI Taxonomy" id="768535"/>
    <lineage>
        <taxon>Bacteria</taxon>
        <taxon>Pseudomonadati</taxon>
        <taxon>Acidobacteriota</taxon>
        <taxon>Terriglobia</taxon>
        <taxon>Terriglobales</taxon>
        <taxon>Acidobacteriaceae</taxon>
        <taxon>Acidipila</taxon>
    </lineage>
</organism>
<name>A0A4R1KZ64_9BACT</name>
<reference evidence="2 3" key="1">
    <citation type="submission" date="2019-03" db="EMBL/GenBank/DDBJ databases">
        <title>Genomic Encyclopedia of Type Strains, Phase IV (KMG-IV): sequencing the most valuable type-strain genomes for metagenomic binning, comparative biology and taxonomic classification.</title>
        <authorList>
            <person name="Goeker M."/>
        </authorList>
    </citation>
    <scope>NUCLEOTIDE SEQUENCE [LARGE SCALE GENOMIC DNA]</scope>
    <source>
        <strain evidence="2 3">DSM 103428</strain>
    </source>
</reference>
<protein>
    <recommendedName>
        <fullName evidence="4">Lipoprotein</fullName>
    </recommendedName>
</protein>
<feature type="chain" id="PRO_5020827512" description="Lipoprotein" evidence="1">
    <location>
        <begin position="20"/>
        <end position="192"/>
    </location>
</feature>
<dbReference type="Proteomes" id="UP000295210">
    <property type="component" value="Unassembled WGS sequence"/>
</dbReference>
<evidence type="ECO:0000256" key="1">
    <source>
        <dbReference type="SAM" id="SignalP"/>
    </source>
</evidence>
<gene>
    <name evidence="2" type="ORF">C7378_3225</name>
</gene>
<accession>A0A4R1KZ64</accession>
<feature type="signal peptide" evidence="1">
    <location>
        <begin position="1"/>
        <end position="19"/>
    </location>
</feature>
<keyword evidence="1" id="KW-0732">Signal</keyword>
<evidence type="ECO:0000313" key="2">
    <source>
        <dbReference type="EMBL" id="TCK70836.1"/>
    </source>
</evidence>
<proteinExistence type="predicted"/>
<evidence type="ECO:0000313" key="3">
    <source>
        <dbReference type="Proteomes" id="UP000295210"/>
    </source>
</evidence>
<dbReference type="PROSITE" id="PS51257">
    <property type="entry name" value="PROKAR_LIPOPROTEIN"/>
    <property type="match status" value="1"/>
</dbReference>